<evidence type="ECO:0000256" key="4">
    <source>
        <dbReference type="ARBA" id="ARBA00022807"/>
    </source>
</evidence>
<feature type="domain" description="NlpC/P60" evidence="7">
    <location>
        <begin position="238"/>
        <end position="369"/>
    </location>
</feature>
<evidence type="ECO:0000259" key="7">
    <source>
        <dbReference type="PROSITE" id="PS51935"/>
    </source>
</evidence>
<evidence type="ECO:0000256" key="2">
    <source>
        <dbReference type="ARBA" id="ARBA00022670"/>
    </source>
</evidence>
<dbReference type="InterPro" id="IPR038765">
    <property type="entry name" value="Papain-like_cys_pep_sf"/>
</dbReference>
<evidence type="ECO:0000256" key="5">
    <source>
        <dbReference type="SAM" id="MobiDB-lite"/>
    </source>
</evidence>
<dbReference type="InterPro" id="IPR051202">
    <property type="entry name" value="Peptidase_C40"/>
</dbReference>
<feature type="signal peptide" evidence="6">
    <location>
        <begin position="1"/>
        <end position="24"/>
    </location>
</feature>
<keyword evidence="6" id="KW-0732">Signal</keyword>
<dbReference type="PROSITE" id="PS51935">
    <property type="entry name" value="NLPC_P60"/>
    <property type="match status" value="1"/>
</dbReference>
<protein>
    <submittedName>
        <fullName evidence="8">NlpC/P60 family protein</fullName>
    </submittedName>
</protein>
<dbReference type="SUPFAM" id="SSF54001">
    <property type="entry name" value="Cysteine proteinases"/>
    <property type="match status" value="1"/>
</dbReference>
<keyword evidence="3" id="KW-0378">Hydrolase</keyword>
<dbReference type="Pfam" id="PF00877">
    <property type="entry name" value="NLPC_P60"/>
    <property type="match status" value="1"/>
</dbReference>
<dbReference type="EMBL" id="JBHMAG010000029">
    <property type="protein sequence ID" value="MFB9756827.1"/>
    <property type="molecule type" value="Genomic_DNA"/>
</dbReference>
<accession>A0ABV5W8C2</accession>
<reference evidence="8 9" key="1">
    <citation type="submission" date="2024-09" db="EMBL/GenBank/DDBJ databases">
        <authorList>
            <person name="Sun Q."/>
            <person name="Mori K."/>
        </authorList>
    </citation>
    <scope>NUCLEOTIDE SEQUENCE [LARGE SCALE GENOMIC DNA]</scope>
    <source>
        <strain evidence="8 9">JCM 12520</strain>
    </source>
</reference>
<evidence type="ECO:0000256" key="6">
    <source>
        <dbReference type="SAM" id="SignalP"/>
    </source>
</evidence>
<organism evidence="8 9">
    <name type="scientific">Paenibacillus hodogayensis</name>
    <dbReference type="NCBI Taxonomy" id="279208"/>
    <lineage>
        <taxon>Bacteria</taxon>
        <taxon>Bacillati</taxon>
        <taxon>Bacillota</taxon>
        <taxon>Bacilli</taxon>
        <taxon>Bacillales</taxon>
        <taxon>Paenibacillaceae</taxon>
        <taxon>Paenibacillus</taxon>
    </lineage>
</organism>
<feature type="compositionally biased region" description="Polar residues" evidence="5">
    <location>
        <begin position="42"/>
        <end position="55"/>
    </location>
</feature>
<evidence type="ECO:0000313" key="9">
    <source>
        <dbReference type="Proteomes" id="UP001589619"/>
    </source>
</evidence>
<evidence type="ECO:0000256" key="1">
    <source>
        <dbReference type="ARBA" id="ARBA00007074"/>
    </source>
</evidence>
<dbReference type="Gene3D" id="3.90.1720.10">
    <property type="entry name" value="endopeptidase domain like (from Nostoc punctiforme)"/>
    <property type="match status" value="1"/>
</dbReference>
<dbReference type="Proteomes" id="UP001589619">
    <property type="component" value="Unassembled WGS sequence"/>
</dbReference>
<comment type="caution">
    <text evidence="8">The sequence shown here is derived from an EMBL/GenBank/DDBJ whole genome shotgun (WGS) entry which is preliminary data.</text>
</comment>
<keyword evidence="4" id="KW-0788">Thiol protease</keyword>
<gene>
    <name evidence="8" type="ORF">ACFFNY_35110</name>
</gene>
<dbReference type="PANTHER" id="PTHR47053">
    <property type="entry name" value="MUREIN DD-ENDOPEPTIDASE MEPH-RELATED"/>
    <property type="match status" value="1"/>
</dbReference>
<name>A0ABV5W8C2_9BACL</name>
<dbReference type="InterPro" id="IPR012854">
    <property type="entry name" value="Cu_amine_oxidase-like_N"/>
</dbReference>
<feature type="chain" id="PRO_5045219088" evidence="6">
    <location>
        <begin position="25"/>
        <end position="370"/>
    </location>
</feature>
<keyword evidence="2" id="KW-0645">Protease</keyword>
<sequence length="370" mass="40353">MKQKMRIGVTLLLAAGIAVTPACGAMNGTGWRKTPQAAPEPQTVNPSTPSETGTLSGPEVRLLQAEEGTIPIVTVDGKKMISAAKLAELLDYQQDWDAAAGKLRMGDNDAEYELTGGSKQAVMEGGNVTLPEAPQVHQGTLYVPVDALGDIFRHDVFSYNLREGEVALHPAPGFIDKSVLKEPPEPAGKTDEFSFADDPDDPYRNAETPVWLPEEAEGAFMAAKAYRQTDESRQALKNIDMNDVISTAKRYLGISYLFGADPYPKSGKFDCSTFTQYVYGKKGITLPRTARAQARQGVLTSRKLLRKGDLLFFYVPGRFKSDKTIGHVGIYMGNNEMIHSSPAPDNGVQISNINQAYWKKTFLTAKRVGS</sequence>
<dbReference type="Pfam" id="PF07833">
    <property type="entry name" value="Cu_amine_oxidN1"/>
    <property type="match status" value="1"/>
</dbReference>
<evidence type="ECO:0000313" key="8">
    <source>
        <dbReference type="EMBL" id="MFB9756827.1"/>
    </source>
</evidence>
<dbReference type="SUPFAM" id="SSF55383">
    <property type="entry name" value="Copper amine oxidase, domain N"/>
    <property type="match status" value="1"/>
</dbReference>
<proteinExistence type="inferred from homology"/>
<dbReference type="InterPro" id="IPR000064">
    <property type="entry name" value="NLP_P60_dom"/>
</dbReference>
<feature type="region of interest" description="Disordered" evidence="5">
    <location>
        <begin position="30"/>
        <end position="56"/>
    </location>
</feature>
<dbReference type="PANTHER" id="PTHR47053:SF1">
    <property type="entry name" value="MUREIN DD-ENDOPEPTIDASE MEPH-RELATED"/>
    <property type="match status" value="1"/>
</dbReference>
<comment type="similarity">
    <text evidence="1">Belongs to the peptidase C40 family.</text>
</comment>
<dbReference type="InterPro" id="IPR036582">
    <property type="entry name" value="Mao_N_sf"/>
</dbReference>
<dbReference type="Gene3D" id="3.30.457.10">
    <property type="entry name" value="Copper amine oxidase-like, N-terminal domain"/>
    <property type="match status" value="1"/>
</dbReference>
<keyword evidence="9" id="KW-1185">Reference proteome</keyword>
<evidence type="ECO:0000256" key="3">
    <source>
        <dbReference type="ARBA" id="ARBA00022801"/>
    </source>
</evidence>
<dbReference type="RefSeq" id="WP_344904413.1">
    <property type="nucleotide sequence ID" value="NZ_BAAAYO010000002.1"/>
</dbReference>